<protein>
    <recommendedName>
        <fullName evidence="3">NAD-dependent epimerase/dehydratase domain-containing protein</fullName>
    </recommendedName>
</protein>
<dbReference type="EMBL" id="GG692396">
    <property type="protein sequence ID" value="EER34926.1"/>
    <property type="molecule type" value="Genomic_DNA"/>
</dbReference>
<evidence type="ECO:0000256" key="2">
    <source>
        <dbReference type="ARBA" id="ARBA00023445"/>
    </source>
</evidence>
<sequence>MSSSTNSTTVFVSGASGYIAQEIIKQLIQKGYKVVGTVRSNDKGDSLKENLKAAGLPSENFSYEIVKDIAVKGAFDEALKAHPEVTVFLHTASPFHFNVSDIEKELLLPAIEGTKNALQAIKTYGPQIKHVVVTSSYVAVGSFFELTDPSQTITEKDWNPITYESAKEHPGKGYFGSKTFAERALWDFVEKEKPNFTVSTVNPAYVFGPQAFEIKNKSQLNTSVELINSVLKLDKDNNDFENQSGYFTDVRDVAKAHIVGFENEKAYGERLLLIEDGFTLQTILNQVRKDFPSLAEKLPVGNPENADNWKKVSHKIDNSKTRELLGYDFIDFKKSVDDTVAQIIA</sequence>
<evidence type="ECO:0000313" key="5">
    <source>
        <dbReference type="Proteomes" id="UP000002037"/>
    </source>
</evidence>
<dbReference type="HOGENOM" id="CLU_007383_9_2_1"/>
<dbReference type="CDD" id="cd05227">
    <property type="entry name" value="AR_SDR_e"/>
    <property type="match status" value="1"/>
</dbReference>
<dbReference type="KEGG" id="ctp:CTRG_01788"/>
<accession>C5M7F6</accession>
<name>C5M7F6_CANTT</name>
<dbReference type="PANTHER" id="PTHR10366">
    <property type="entry name" value="NAD DEPENDENT EPIMERASE/DEHYDRATASE"/>
    <property type="match status" value="1"/>
</dbReference>
<dbReference type="InterPro" id="IPR050425">
    <property type="entry name" value="NAD(P)_dehydrat-like"/>
</dbReference>
<organism evidence="4 5">
    <name type="scientific">Candida tropicalis (strain ATCC MYA-3404 / T1)</name>
    <name type="common">Yeast</name>
    <dbReference type="NCBI Taxonomy" id="294747"/>
    <lineage>
        <taxon>Eukaryota</taxon>
        <taxon>Fungi</taxon>
        <taxon>Dikarya</taxon>
        <taxon>Ascomycota</taxon>
        <taxon>Saccharomycotina</taxon>
        <taxon>Pichiomycetes</taxon>
        <taxon>Debaryomycetaceae</taxon>
        <taxon>Candida/Lodderomyces clade</taxon>
        <taxon>Candida</taxon>
    </lineage>
</organism>
<dbReference type="InterPro" id="IPR001509">
    <property type="entry name" value="Epimerase_deHydtase"/>
</dbReference>
<dbReference type="RefSeq" id="XP_002547481.1">
    <property type="nucleotide sequence ID" value="XM_002547435.1"/>
</dbReference>
<dbReference type="OrthoDB" id="2735536at2759"/>
<dbReference type="VEuPathDB" id="FungiDB:CTRG_01788"/>
<dbReference type="Gene3D" id="3.40.50.720">
    <property type="entry name" value="NAD(P)-binding Rossmann-like Domain"/>
    <property type="match status" value="1"/>
</dbReference>
<proteinExistence type="inferred from homology"/>
<dbReference type="STRING" id="294747.C5M7F6"/>
<gene>
    <name evidence="4" type="ORF">CTRG_01788</name>
</gene>
<dbReference type="Proteomes" id="UP000002037">
    <property type="component" value="Unassembled WGS sequence"/>
</dbReference>
<evidence type="ECO:0000256" key="1">
    <source>
        <dbReference type="ARBA" id="ARBA00023002"/>
    </source>
</evidence>
<dbReference type="PANTHER" id="PTHR10366:SF564">
    <property type="entry name" value="STEROL-4-ALPHA-CARBOXYLATE 3-DEHYDROGENASE, DECARBOXYLATING"/>
    <property type="match status" value="1"/>
</dbReference>
<dbReference type="Pfam" id="PF01370">
    <property type="entry name" value="Epimerase"/>
    <property type="match status" value="1"/>
</dbReference>
<dbReference type="eggNOG" id="KOG1502">
    <property type="taxonomic scope" value="Eukaryota"/>
</dbReference>
<dbReference type="GO" id="GO:0016616">
    <property type="term" value="F:oxidoreductase activity, acting on the CH-OH group of donors, NAD or NADP as acceptor"/>
    <property type="evidence" value="ECO:0007669"/>
    <property type="project" value="TreeGrafter"/>
</dbReference>
<feature type="domain" description="NAD-dependent epimerase/dehydratase" evidence="3">
    <location>
        <begin position="10"/>
        <end position="263"/>
    </location>
</feature>
<dbReference type="GeneID" id="8300451"/>
<dbReference type="FunFam" id="3.40.50.720:FF:000191">
    <property type="entry name" value="Methylglyoxal reductase (NADPH-dependent)"/>
    <property type="match status" value="1"/>
</dbReference>
<dbReference type="AlphaFoldDB" id="C5M7F6"/>
<dbReference type="InterPro" id="IPR036291">
    <property type="entry name" value="NAD(P)-bd_dom_sf"/>
</dbReference>
<keyword evidence="5" id="KW-1185">Reference proteome</keyword>
<keyword evidence="1" id="KW-0560">Oxidoreductase</keyword>
<dbReference type="SUPFAM" id="SSF51735">
    <property type="entry name" value="NAD(P)-binding Rossmann-fold domains"/>
    <property type="match status" value="1"/>
</dbReference>
<evidence type="ECO:0000259" key="3">
    <source>
        <dbReference type="Pfam" id="PF01370"/>
    </source>
</evidence>
<reference evidence="4 5" key="1">
    <citation type="journal article" date="2009" name="Nature">
        <title>Evolution of pathogenicity and sexual reproduction in eight Candida genomes.</title>
        <authorList>
            <person name="Butler G."/>
            <person name="Rasmussen M.D."/>
            <person name="Lin M.F."/>
            <person name="Santos M.A."/>
            <person name="Sakthikumar S."/>
            <person name="Munro C.A."/>
            <person name="Rheinbay E."/>
            <person name="Grabherr M."/>
            <person name="Forche A."/>
            <person name="Reedy J.L."/>
            <person name="Agrafioti I."/>
            <person name="Arnaud M.B."/>
            <person name="Bates S."/>
            <person name="Brown A.J."/>
            <person name="Brunke S."/>
            <person name="Costanzo M.C."/>
            <person name="Fitzpatrick D.A."/>
            <person name="de Groot P.W."/>
            <person name="Harris D."/>
            <person name="Hoyer L.L."/>
            <person name="Hube B."/>
            <person name="Klis F.M."/>
            <person name="Kodira C."/>
            <person name="Lennard N."/>
            <person name="Logue M.E."/>
            <person name="Martin R."/>
            <person name="Neiman A.M."/>
            <person name="Nikolaou E."/>
            <person name="Quail M.A."/>
            <person name="Quinn J."/>
            <person name="Santos M.C."/>
            <person name="Schmitzberger F.F."/>
            <person name="Sherlock G."/>
            <person name="Shah P."/>
            <person name="Silverstein K.A."/>
            <person name="Skrzypek M.S."/>
            <person name="Soll D."/>
            <person name="Staggs R."/>
            <person name="Stansfield I."/>
            <person name="Stumpf M.P."/>
            <person name="Sudbery P.E."/>
            <person name="Srikantha T."/>
            <person name="Zeng Q."/>
            <person name="Berman J."/>
            <person name="Berriman M."/>
            <person name="Heitman J."/>
            <person name="Gow N.A."/>
            <person name="Lorenz M.C."/>
            <person name="Birren B.W."/>
            <person name="Kellis M."/>
            <person name="Cuomo C.A."/>
        </authorList>
    </citation>
    <scope>NUCLEOTIDE SEQUENCE [LARGE SCALE GENOMIC DNA]</scope>
    <source>
        <strain evidence="5">ATCC MYA-3404 / T1</strain>
    </source>
</reference>
<evidence type="ECO:0000313" key="4">
    <source>
        <dbReference type="EMBL" id="EER34926.1"/>
    </source>
</evidence>
<comment type="similarity">
    <text evidence="2">Belongs to the NAD(P)-dependent epimerase/dehydratase family. Dihydroflavonol-4-reductase subfamily.</text>
</comment>